<feature type="domain" description="Rhodanese" evidence="1">
    <location>
        <begin position="136"/>
        <end position="233"/>
    </location>
</feature>
<dbReference type="EnsemblProtists" id="EKX40577">
    <property type="protein sequence ID" value="EKX40577"/>
    <property type="gene ID" value="GUITHDRAFT_52160"/>
</dbReference>
<evidence type="ECO:0000313" key="2">
    <source>
        <dbReference type="EMBL" id="EKX40577.1"/>
    </source>
</evidence>
<accession>L1IWT3</accession>
<dbReference type="SUPFAM" id="SSF52821">
    <property type="entry name" value="Rhodanese/Cell cycle control phosphatase"/>
    <property type="match status" value="1"/>
</dbReference>
<evidence type="ECO:0000259" key="1">
    <source>
        <dbReference type="PROSITE" id="PS50206"/>
    </source>
</evidence>
<evidence type="ECO:0000313" key="4">
    <source>
        <dbReference type="Proteomes" id="UP000011087"/>
    </source>
</evidence>
<name>L1IWT3_GUITC</name>
<organism evidence="2">
    <name type="scientific">Guillardia theta (strain CCMP2712)</name>
    <name type="common">Cryptophyte</name>
    <dbReference type="NCBI Taxonomy" id="905079"/>
    <lineage>
        <taxon>Eukaryota</taxon>
        <taxon>Cryptophyceae</taxon>
        <taxon>Pyrenomonadales</taxon>
        <taxon>Geminigeraceae</taxon>
        <taxon>Guillardia</taxon>
    </lineage>
</organism>
<dbReference type="SMART" id="SM00450">
    <property type="entry name" value="RHOD"/>
    <property type="match status" value="1"/>
</dbReference>
<sequence length="263" mass="29742">MISFYSFTPIAHPDLVVEEYLRDWEPVGILGRTYVAKEGVNAQLAVPCEVVGWLESYVQQRPELQGQAVLNRDPVLVRKEEEGTNAPFESLHVRTRPYVLMDGMERKLEWTDAGEELSPKEWHEKLKEAAAGKGSNGKEVVILDCRNTYESDLGRFDGAVPLNTIKFSESWNVIESQLQGRQPDKTEVMIYCTGGIRCVKVGAYLKQNMGFKDVKRLRGGIVSYLRDLNETCGGDEREMEKASLFKGINYVFDGRVGQLVTRD</sequence>
<dbReference type="PROSITE" id="PS50206">
    <property type="entry name" value="RHODANESE_3"/>
    <property type="match status" value="1"/>
</dbReference>
<dbReference type="PANTHER" id="PTHR43846:SF1">
    <property type="entry name" value="TRNA URIDINE(34) HYDROXYLASE"/>
    <property type="match status" value="1"/>
</dbReference>
<dbReference type="InterPro" id="IPR040503">
    <property type="entry name" value="TRHO_N"/>
</dbReference>
<keyword evidence="4" id="KW-1185">Reference proteome</keyword>
<dbReference type="eggNOG" id="ENOG502QPZW">
    <property type="taxonomic scope" value="Eukaryota"/>
</dbReference>
<dbReference type="Gene3D" id="3.40.250.10">
    <property type="entry name" value="Rhodanese-like domain"/>
    <property type="match status" value="1"/>
</dbReference>
<dbReference type="GeneID" id="17297159"/>
<evidence type="ECO:0000313" key="3">
    <source>
        <dbReference type="EnsemblProtists" id="EKX40577"/>
    </source>
</evidence>
<dbReference type="InterPro" id="IPR001763">
    <property type="entry name" value="Rhodanese-like_dom"/>
</dbReference>
<dbReference type="Gene3D" id="3.30.70.100">
    <property type="match status" value="1"/>
</dbReference>
<dbReference type="HOGENOM" id="CLU_038878_1_3_1"/>
<proteinExistence type="predicted"/>
<reference evidence="4" key="2">
    <citation type="submission" date="2012-11" db="EMBL/GenBank/DDBJ databases">
        <authorList>
            <person name="Kuo A."/>
            <person name="Curtis B.A."/>
            <person name="Tanifuji G."/>
            <person name="Burki F."/>
            <person name="Gruber A."/>
            <person name="Irimia M."/>
            <person name="Maruyama S."/>
            <person name="Arias M.C."/>
            <person name="Ball S.G."/>
            <person name="Gile G.H."/>
            <person name="Hirakawa Y."/>
            <person name="Hopkins J.F."/>
            <person name="Rensing S.A."/>
            <person name="Schmutz J."/>
            <person name="Symeonidi A."/>
            <person name="Elias M."/>
            <person name="Eveleigh R.J."/>
            <person name="Herman E.K."/>
            <person name="Klute M.J."/>
            <person name="Nakayama T."/>
            <person name="Obornik M."/>
            <person name="Reyes-Prieto A."/>
            <person name="Armbrust E.V."/>
            <person name="Aves S.J."/>
            <person name="Beiko R.G."/>
            <person name="Coutinho P."/>
            <person name="Dacks J.B."/>
            <person name="Durnford D.G."/>
            <person name="Fast N.M."/>
            <person name="Green B.R."/>
            <person name="Grisdale C."/>
            <person name="Hempe F."/>
            <person name="Henrissat B."/>
            <person name="Hoppner M.P."/>
            <person name="Ishida K.-I."/>
            <person name="Kim E."/>
            <person name="Koreny L."/>
            <person name="Kroth P.G."/>
            <person name="Liu Y."/>
            <person name="Malik S.-B."/>
            <person name="Maier U.G."/>
            <person name="McRose D."/>
            <person name="Mock T."/>
            <person name="Neilson J.A."/>
            <person name="Onodera N.T."/>
            <person name="Poole A.M."/>
            <person name="Pritham E.J."/>
            <person name="Richards T.A."/>
            <person name="Rocap G."/>
            <person name="Roy S.W."/>
            <person name="Sarai C."/>
            <person name="Schaack S."/>
            <person name="Shirato S."/>
            <person name="Slamovits C.H."/>
            <person name="Spencer D.F."/>
            <person name="Suzuki S."/>
            <person name="Worden A.Z."/>
            <person name="Zauner S."/>
            <person name="Barry K."/>
            <person name="Bell C."/>
            <person name="Bharti A.K."/>
            <person name="Crow J.A."/>
            <person name="Grimwood J."/>
            <person name="Kramer R."/>
            <person name="Lindquist E."/>
            <person name="Lucas S."/>
            <person name="Salamov A."/>
            <person name="McFadden G.I."/>
            <person name="Lane C.E."/>
            <person name="Keeling P.J."/>
            <person name="Gray M.W."/>
            <person name="Grigoriev I.V."/>
            <person name="Archibald J.M."/>
        </authorList>
    </citation>
    <scope>NUCLEOTIDE SEQUENCE</scope>
    <source>
        <strain evidence="4">CCMP2712</strain>
    </source>
</reference>
<dbReference type="Pfam" id="PF00581">
    <property type="entry name" value="Rhodanese"/>
    <property type="match status" value="1"/>
</dbReference>
<reference evidence="3" key="3">
    <citation type="submission" date="2016-03" db="UniProtKB">
        <authorList>
            <consortium name="EnsemblProtists"/>
        </authorList>
    </citation>
    <scope>IDENTIFICATION</scope>
</reference>
<dbReference type="PANTHER" id="PTHR43846">
    <property type="entry name" value="UPF0176 PROTEIN YCEA"/>
    <property type="match status" value="1"/>
</dbReference>
<dbReference type="Pfam" id="PF17773">
    <property type="entry name" value="UPF0176_N"/>
    <property type="match status" value="1"/>
</dbReference>
<dbReference type="KEGG" id="gtt:GUITHDRAFT_52160"/>
<dbReference type="PaxDb" id="55529-EKX40577"/>
<dbReference type="Proteomes" id="UP000011087">
    <property type="component" value="Unassembled WGS sequence"/>
</dbReference>
<dbReference type="OrthoDB" id="25002at2759"/>
<dbReference type="EMBL" id="JH993030">
    <property type="protein sequence ID" value="EKX40577.1"/>
    <property type="molecule type" value="Genomic_DNA"/>
</dbReference>
<dbReference type="OMA" id="INCQMAV"/>
<dbReference type="AlphaFoldDB" id="L1IWT3"/>
<dbReference type="InterPro" id="IPR036873">
    <property type="entry name" value="Rhodanese-like_dom_sf"/>
</dbReference>
<protein>
    <recommendedName>
        <fullName evidence="1">Rhodanese domain-containing protein</fullName>
    </recommendedName>
</protein>
<gene>
    <name evidence="2" type="ORF">GUITHDRAFT_52160</name>
</gene>
<reference evidence="2 4" key="1">
    <citation type="journal article" date="2012" name="Nature">
        <title>Algal genomes reveal evolutionary mosaicism and the fate of nucleomorphs.</title>
        <authorList>
            <consortium name="DOE Joint Genome Institute"/>
            <person name="Curtis B.A."/>
            <person name="Tanifuji G."/>
            <person name="Burki F."/>
            <person name="Gruber A."/>
            <person name="Irimia M."/>
            <person name="Maruyama S."/>
            <person name="Arias M.C."/>
            <person name="Ball S.G."/>
            <person name="Gile G.H."/>
            <person name="Hirakawa Y."/>
            <person name="Hopkins J.F."/>
            <person name="Kuo A."/>
            <person name="Rensing S.A."/>
            <person name="Schmutz J."/>
            <person name="Symeonidi A."/>
            <person name="Elias M."/>
            <person name="Eveleigh R.J."/>
            <person name="Herman E.K."/>
            <person name="Klute M.J."/>
            <person name="Nakayama T."/>
            <person name="Obornik M."/>
            <person name="Reyes-Prieto A."/>
            <person name="Armbrust E.V."/>
            <person name="Aves S.J."/>
            <person name="Beiko R.G."/>
            <person name="Coutinho P."/>
            <person name="Dacks J.B."/>
            <person name="Durnford D.G."/>
            <person name="Fast N.M."/>
            <person name="Green B.R."/>
            <person name="Grisdale C.J."/>
            <person name="Hempel F."/>
            <person name="Henrissat B."/>
            <person name="Hoppner M.P."/>
            <person name="Ishida K."/>
            <person name="Kim E."/>
            <person name="Koreny L."/>
            <person name="Kroth P.G."/>
            <person name="Liu Y."/>
            <person name="Malik S.B."/>
            <person name="Maier U.G."/>
            <person name="McRose D."/>
            <person name="Mock T."/>
            <person name="Neilson J.A."/>
            <person name="Onodera N.T."/>
            <person name="Poole A.M."/>
            <person name="Pritham E.J."/>
            <person name="Richards T.A."/>
            <person name="Rocap G."/>
            <person name="Roy S.W."/>
            <person name="Sarai C."/>
            <person name="Schaack S."/>
            <person name="Shirato S."/>
            <person name="Slamovits C.H."/>
            <person name="Spencer D.F."/>
            <person name="Suzuki S."/>
            <person name="Worden A.Z."/>
            <person name="Zauner S."/>
            <person name="Barry K."/>
            <person name="Bell C."/>
            <person name="Bharti A.K."/>
            <person name="Crow J.A."/>
            <person name="Grimwood J."/>
            <person name="Kramer R."/>
            <person name="Lindquist E."/>
            <person name="Lucas S."/>
            <person name="Salamov A."/>
            <person name="McFadden G.I."/>
            <person name="Lane C.E."/>
            <person name="Keeling P.J."/>
            <person name="Gray M.W."/>
            <person name="Grigoriev I.V."/>
            <person name="Archibald J.M."/>
        </authorList>
    </citation>
    <scope>NUCLEOTIDE SEQUENCE</scope>
    <source>
        <strain evidence="2 4">CCMP2712</strain>
    </source>
</reference>
<feature type="non-terminal residue" evidence="2">
    <location>
        <position position="263"/>
    </location>
</feature>
<dbReference type="RefSeq" id="XP_005827557.1">
    <property type="nucleotide sequence ID" value="XM_005827500.1"/>
</dbReference>